<protein>
    <recommendedName>
        <fullName evidence="2">Nitroreductase domain-containing protein</fullName>
    </recommendedName>
</protein>
<accession>F0Y3Q5</accession>
<dbReference type="Pfam" id="PF00881">
    <property type="entry name" value="Nitroreductase"/>
    <property type="match status" value="2"/>
</dbReference>
<dbReference type="InterPro" id="IPR052530">
    <property type="entry name" value="NAD(P)H_nitroreductase"/>
</dbReference>
<name>F0Y3Q5_AURAN</name>
<evidence type="ECO:0000256" key="1">
    <source>
        <dbReference type="SAM" id="SignalP"/>
    </source>
</evidence>
<evidence type="ECO:0000313" key="4">
    <source>
        <dbReference type="Proteomes" id="UP000002729"/>
    </source>
</evidence>
<dbReference type="SUPFAM" id="SSF55469">
    <property type="entry name" value="FMN-dependent nitroreductase-like"/>
    <property type="match status" value="1"/>
</dbReference>
<dbReference type="eggNOG" id="ENOG502S8F4">
    <property type="taxonomic scope" value="Eukaryota"/>
</dbReference>
<gene>
    <name evidence="3" type="ORF">AURANDRAFT_62486</name>
</gene>
<dbReference type="Proteomes" id="UP000002729">
    <property type="component" value="Unassembled WGS sequence"/>
</dbReference>
<dbReference type="AlphaFoldDB" id="F0Y3Q5"/>
<evidence type="ECO:0000313" key="3">
    <source>
        <dbReference type="EMBL" id="EGB10531.1"/>
    </source>
</evidence>
<feature type="domain" description="Nitroreductase" evidence="2">
    <location>
        <begin position="114"/>
        <end position="175"/>
    </location>
</feature>
<dbReference type="KEGG" id="aaf:AURANDRAFT_62486"/>
<feature type="signal peptide" evidence="1">
    <location>
        <begin position="1"/>
        <end position="17"/>
    </location>
</feature>
<evidence type="ECO:0000259" key="2">
    <source>
        <dbReference type="Pfam" id="PF00881"/>
    </source>
</evidence>
<dbReference type="GeneID" id="20223914"/>
<dbReference type="InterPro" id="IPR029479">
    <property type="entry name" value="Nitroreductase"/>
</dbReference>
<keyword evidence="4" id="KW-1185">Reference proteome</keyword>
<feature type="domain" description="Nitroreductase" evidence="2">
    <location>
        <begin position="40"/>
        <end position="89"/>
    </location>
</feature>
<feature type="chain" id="PRO_5003260689" description="Nitroreductase domain-containing protein" evidence="1">
    <location>
        <begin position="18"/>
        <end position="611"/>
    </location>
</feature>
<organism evidence="4">
    <name type="scientific">Aureococcus anophagefferens</name>
    <name type="common">Harmful bloom alga</name>
    <dbReference type="NCBI Taxonomy" id="44056"/>
    <lineage>
        <taxon>Eukaryota</taxon>
        <taxon>Sar</taxon>
        <taxon>Stramenopiles</taxon>
        <taxon>Ochrophyta</taxon>
        <taxon>Pelagophyceae</taxon>
        <taxon>Pelagomonadales</taxon>
        <taxon>Pelagomonadaceae</taxon>
        <taxon>Aureococcus</taxon>
    </lineage>
</organism>
<dbReference type="InterPro" id="IPR000415">
    <property type="entry name" value="Nitroreductase-like"/>
</dbReference>
<sequence>MLARVVALALVAGQASALTLNPLRLFKRGEQVAGLNNLLARRSVVKYADKAVGSDVTTKALEAAILAPNHFLSEPWRFYLAGPETKAKLCGLNEDKRAMFEGVPEWLVHDLSEKLGLEDHAAVSCAIQNFMLSLADDGVGSKWMTGALGAAPEDVMACVGAPDGEKLMGAIWFGYPAKDLADDAKSPPRKKGLDGVLTNVDGGAATSRLFYASLVLLLLRDFRGCFTLNMTRRPAASVRKPLGYRAAFLRRPRWCPPRLLVLLCADGCQRCAFAAAVAGAAVAASSSPDARAPLRVGVAAAYLVVELRFHAALGWHRDVLCAWTLVAEALPAGCRPTARVLALAHSYGGSGYRRWRAGGGPDAAALRAVFEGAATGGNVVAPRLAEIGRDLPDAALVALDGASRAGLEILGVGFLIAGRRSPGVRGGFRAAAAAFHFAVGLATAIDFLENRVVLLAGFVGDDASAPVAAPSCSTLAARLYALALFLPVAAGCEHFPLTHNGLFPYSGSQMAALRRSLGRGARLVATLPGAGDVDLAAAFLGLGAAQPAQVWHPVLAPAALAFAETGDGAKLAADAAAWLRDARPLVDPATGACFATAGFAYKAAAGARGEG</sequence>
<dbReference type="EMBL" id="GL833124">
    <property type="protein sequence ID" value="EGB10531.1"/>
    <property type="molecule type" value="Genomic_DNA"/>
</dbReference>
<dbReference type="PANTHER" id="PTHR43821">
    <property type="entry name" value="NAD(P)H NITROREDUCTASE YDJA-RELATED"/>
    <property type="match status" value="1"/>
</dbReference>
<reference evidence="3 4" key="1">
    <citation type="journal article" date="2011" name="Proc. Natl. Acad. Sci. U.S.A.">
        <title>Niche of harmful alga Aureococcus anophagefferens revealed through ecogenomics.</title>
        <authorList>
            <person name="Gobler C.J."/>
            <person name="Berry D.L."/>
            <person name="Dyhrman S.T."/>
            <person name="Wilhelm S.W."/>
            <person name="Salamov A."/>
            <person name="Lobanov A.V."/>
            <person name="Zhang Y."/>
            <person name="Collier J.L."/>
            <person name="Wurch L.L."/>
            <person name="Kustka A.B."/>
            <person name="Dill B.D."/>
            <person name="Shah M."/>
            <person name="VerBerkmoes N.C."/>
            <person name="Kuo A."/>
            <person name="Terry A."/>
            <person name="Pangilinan J."/>
            <person name="Lindquist E.A."/>
            <person name="Lucas S."/>
            <person name="Paulsen I.T."/>
            <person name="Hattenrath-Lehmann T.K."/>
            <person name="Talmage S.C."/>
            <person name="Walker E.A."/>
            <person name="Koch F."/>
            <person name="Burson A.M."/>
            <person name="Marcoval M.A."/>
            <person name="Tang Y.Z."/>
            <person name="Lecleir G.R."/>
            <person name="Coyne K.J."/>
            <person name="Berg G.M."/>
            <person name="Bertrand E.M."/>
            <person name="Saito M.A."/>
            <person name="Gladyshev V.N."/>
            <person name="Grigoriev I.V."/>
        </authorList>
    </citation>
    <scope>NUCLEOTIDE SEQUENCE [LARGE SCALE GENOMIC DNA]</scope>
    <source>
        <strain evidence="4">CCMP 1984</strain>
    </source>
</reference>
<keyword evidence="1" id="KW-0732">Signal</keyword>
<dbReference type="GO" id="GO:0016491">
    <property type="term" value="F:oxidoreductase activity"/>
    <property type="evidence" value="ECO:0007669"/>
    <property type="project" value="InterPro"/>
</dbReference>
<dbReference type="InParanoid" id="F0Y3Q5"/>
<dbReference type="RefSeq" id="XP_009035318.1">
    <property type="nucleotide sequence ID" value="XM_009037070.1"/>
</dbReference>
<dbReference type="Gene3D" id="3.40.109.10">
    <property type="entry name" value="NADH Oxidase"/>
    <property type="match status" value="1"/>
</dbReference>
<dbReference type="PANTHER" id="PTHR43821:SF1">
    <property type="entry name" value="NAD(P)H NITROREDUCTASE YDJA-RELATED"/>
    <property type="match status" value="1"/>
</dbReference>
<proteinExistence type="predicted"/>
<dbReference type="OrthoDB" id="26525at2759"/>